<organism evidence="11 12">
    <name type="scientific">Fistulifera solaris</name>
    <name type="common">Oleaginous diatom</name>
    <dbReference type="NCBI Taxonomy" id="1519565"/>
    <lineage>
        <taxon>Eukaryota</taxon>
        <taxon>Sar</taxon>
        <taxon>Stramenopiles</taxon>
        <taxon>Ochrophyta</taxon>
        <taxon>Bacillariophyta</taxon>
        <taxon>Bacillariophyceae</taxon>
        <taxon>Bacillariophycidae</taxon>
        <taxon>Naviculales</taxon>
        <taxon>Naviculaceae</taxon>
        <taxon>Fistulifera</taxon>
    </lineage>
</organism>
<dbReference type="GO" id="GO:0034626">
    <property type="term" value="P:fatty acid elongation, polyunsaturated fatty acid"/>
    <property type="evidence" value="ECO:0007669"/>
    <property type="project" value="TreeGrafter"/>
</dbReference>
<dbReference type="OrthoDB" id="434092at2759"/>
<keyword evidence="8 10" id="KW-0472">Membrane</keyword>
<accession>A0A1Z5J7E8</accession>
<dbReference type="InterPro" id="IPR002076">
    <property type="entry name" value="ELO_fam"/>
</dbReference>
<evidence type="ECO:0000313" key="12">
    <source>
        <dbReference type="Proteomes" id="UP000198406"/>
    </source>
</evidence>
<proteinExistence type="inferred from homology"/>
<evidence type="ECO:0000256" key="3">
    <source>
        <dbReference type="ARBA" id="ARBA00022679"/>
    </source>
</evidence>
<dbReference type="Pfam" id="PF01151">
    <property type="entry name" value="ELO"/>
    <property type="match status" value="1"/>
</dbReference>
<keyword evidence="6 10" id="KW-1133">Transmembrane helix</keyword>
<feature type="transmembrane region" description="Helical" evidence="10">
    <location>
        <begin position="170"/>
        <end position="190"/>
    </location>
</feature>
<dbReference type="AlphaFoldDB" id="A0A1Z5J7E8"/>
<feature type="transmembrane region" description="Helical" evidence="10">
    <location>
        <begin position="62"/>
        <end position="82"/>
    </location>
</feature>
<evidence type="ECO:0000256" key="5">
    <source>
        <dbReference type="ARBA" id="ARBA00022832"/>
    </source>
</evidence>
<name>A0A1Z5J7E8_FISSO</name>
<dbReference type="PANTHER" id="PTHR11157:SF17">
    <property type="entry name" value="ELONGATION OF VERY LONG CHAIN FATTY ACIDS PROTEIN 6"/>
    <property type="match status" value="1"/>
</dbReference>
<comment type="catalytic activity">
    <reaction evidence="10">
        <text>an acyl-CoA + malonyl-CoA + H(+) = a 3-oxoacyl-CoA + CO2 + CoA</text>
        <dbReference type="Rhea" id="RHEA:50252"/>
        <dbReference type="ChEBI" id="CHEBI:15378"/>
        <dbReference type="ChEBI" id="CHEBI:16526"/>
        <dbReference type="ChEBI" id="CHEBI:57287"/>
        <dbReference type="ChEBI" id="CHEBI:57384"/>
        <dbReference type="ChEBI" id="CHEBI:58342"/>
        <dbReference type="ChEBI" id="CHEBI:90726"/>
    </reaction>
    <physiologicalReaction direction="left-to-right" evidence="10">
        <dbReference type="Rhea" id="RHEA:50253"/>
    </physiologicalReaction>
</comment>
<dbReference type="PROSITE" id="PS01188">
    <property type="entry name" value="ELO"/>
    <property type="match status" value="1"/>
</dbReference>
<evidence type="ECO:0000256" key="7">
    <source>
        <dbReference type="ARBA" id="ARBA00023098"/>
    </source>
</evidence>
<dbReference type="GO" id="GO:0005789">
    <property type="term" value="C:endoplasmic reticulum membrane"/>
    <property type="evidence" value="ECO:0007669"/>
    <property type="project" value="TreeGrafter"/>
</dbReference>
<feature type="transmembrane region" description="Helical" evidence="10">
    <location>
        <begin position="196"/>
        <end position="216"/>
    </location>
</feature>
<dbReference type="Proteomes" id="UP000198406">
    <property type="component" value="Unassembled WGS sequence"/>
</dbReference>
<feature type="transmembrane region" description="Helical" evidence="10">
    <location>
        <begin position="94"/>
        <end position="117"/>
    </location>
</feature>
<dbReference type="InterPro" id="IPR030457">
    <property type="entry name" value="ELO_CS"/>
</dbReference>
<reference evidence="11 12" key="1">
    <citation type="journal article" date="2015" name="Plant Cell">
        <title>Oil accumulation by the oleaginous diatom Fistulifera solaris as revealed by the genome and transcriptome.</title>
        <authorList>
            <person name="Tanaka T."/>
            <person name="Maeda Y."/>
            <person name="Veluchamy A."/>
            <person name="Tanaka M."/>
            <person name="Abida H."/>
            <person name="Marechal E."/>
            <person name="Bowler C."/>
            <person name="Muto M."/>
            <person name="Sunaga Y."/>
            <person name="Tanaka M."/>
            <person name="Yoshino T."/>
            <person name="Taniguchi T."/>
            <person name="Fukuda Y."/>
            <person name="Nemoto M."/>
            <person name="Matsumoto M."/>
            <person name="Wong P.S."/>
            <person name="Aburatani S."/>
            <person name="Fujibuchi W."/>
        </authorList>
    </citation>
    <scope>NUCLEOTIDE SEQUENCE [LARGE SCALE GENOMIC DNA]</scope>
    <source>
        <strain evidence="11 12">JPCC DA0580</strain>
    </source>
</reference>
<evidence type="ECO:0000313" key="11">
    <source>
        <dbReference type="EMBL" id="GAX09711.1"/>
    </source>
</evidence>
<dbReference type="GO" id="GO:0019367">
    <property type="term" value="P:fatty acid elongation, saturated fatty acid"/>
    <property type="evidence" value="ECO:0007669"/>
    <property type="project" value="TreeGrafter"/>
</dbReference>
<dbReference type="FunCoup" id="A0A1Z5J7E8">
    <property type="interactions" value="44"/>
</dbReference>
<sequence>MDDQMYQWHPSDPSGKCVRTNVAGVQYEEFSCLYPWIEKTLTPFEKTYDPVPVRDWMRERPFLAVWVVLFYGVAIIAGRRYFANRPAWNMRKTLALWNFSLSLFSFWGLCRLLPVLIHNYMFYSWRENFCYDPESNVGSGTAGISPQFFVLSKIPELVDTFFIVVHKKPLIFLHWYHHISVLLFCWQGYIMNPPTAIIFAVMNYAVHAIMYFYYFLMAVHLKPKWLNAKWITIAQIAQMVGGVSVTMFGSYLLFIEKPAGCFMTVQYHLVPNFIMYGSYLYLFVLFFLGRYQVGVKRSKKTD</sequence>
<keyword evidence="2 10" id="KW-0444">Lipid biosynthesis</keyword>
<feature type="transmembrane region" description="Helical" evidence="10">
    <location>
        <begin position="273"/>
        <end position="291"/>
    </location>
</feature>
<keyword evidence="12" id="KW-1185">Reference proteome</keyword>
<dbReference type="EC" id="2.3.1.-" evidence="10"/>
<dbReference type="InParanoid" id="A0A1Z5J7E8"/>
<keyword evidence="3 10" id="KW-0808">Transferase</keyword>
<keyword evidence="9 10" id="KW-0275">Fatty acid biosynthesis</keyword>
<evidence type="ECO:0000256" key="10">
    <source>
        <dbReference type="RuleBase" id="RU361115"/>
    </source>
</evidence>
<evidence type="ECO:0000256" key="6">
    <source>
        <dbReference type="ARBA" id="ARBA00022989"/>
    </source>
</evidence>
<dbReference type="GO" id="GO:0030148">
    <property type="term" value="P:sphingolipid biosynthetic process"/>
    <property type="evidence" value="ECO:0007669"/>
    <property type="project" value="TreeGrafter"/>
</dbReference>
<comment type="similarity">
    <text evidence="10">Belongs to the ELO family.</text>
</comment>
<dbReference type="GO" id="GO:0034625">
    <property type="term" value="P:fatty acid elongation, monounsaturated fatty acid"/>
    <property type="evidence" value="ECO:0007669"/>
    <property type="project" value="TreeGrafter"/>
</dbReference>
<keyword evidence="5 10" id="KW-0276">Fatty acid metabolism</keyword>
<gene>
    <name evidence="11" type="ORF">FisN_19Lh180</name>
</gene>
<protein>
    <recommendedName>
        <fullName evidence="10">Elongation of fatty acids protein</fullName>
        <ecNumber evidence="10">2.3.1.-</ecNumber>
    </recommendedName>
</protein>
<evidence type="ECO:0000256" key="1">
    <source>
        <dbReference type="ARBA" id="ARBA00004141"/>
    </source>
</evidence>
<keyword evidence="7 10" id="KW-0443">Lipid metabolism</keyword>
<dbReference type="GO" id="GO:0009922">
    <property type="term" value="F:fatty acid elongase activity"/>
    <property type="evidence" value="ECO:0007669"/>
    <property type="project" value="InterPro"/>
</dbReference>
<evidence type="ECO:0000256" key="2">
    <source>
        <dbReference type="ARBA" id="ARBA00022516"/>
    </source>
</evidence>
<dbReference type="EMBL" id="BDSP01000011">
    <property type="protein sequence ID" value="GAX09711.1"/>
    <property type="molecule type" value="Genomic_DNA"/>
</dbReference>
<evidence type="ECO:0000256" key="9">
    <source>
        <dbReference type="ARBA" id="ARBA00023160"/>
    </source>
</evidence>
<keyword evidence="4 10" id="KW-0812">Transmembrane</keyword>
<dbReference type="GO" id="GO:0042761">
    <property type="term" value="P:very long-chain fatty acid biosynthetic process"/>
    <property type="evidence" value="ECO:0007669"/>
    <property type="project" value="TreeGrafter"/>
</dbReference>
<comment type="subcellular location">
    <subcellularLocation>
        <location evidence="1">Membrane</location>
        <topology evidence="1">Multi-pass membrane protein</topology>
    </subcellularLocation>
</comment>
<evidence type="ECO:0000256" key="4">
    <source>
        <dbReference type="ARBA" id="ARBA00022692"/>
    </source>
</evidence>
<dbReference type="PANTHER" id="PTHR11157">
    <property type="entry name" value="FATTY ACID ACYL TRANSFERASE-RELATED"/>
    <property type="match status" value="1"/>
</dbReference>
<evidence type="ECO:0000256" key="8">
    <source>
        <dbReference type="ARBA" id="ARBA00023136"/>
    </source>
</evidence>
<comment type="caution">
    <text evidence="11">The sequence shown here is derived from an EMBL/GenBank/DDBJ whole genome shotgun (WGS) entry which is preliminary data.</text>
</comment>
<feature type="transmembrane region" description="Helical" evidence="10">
    <location>
        <begin position="228"/>
        <end position="253"/>
    </location>
</feature>